<dbReference type="EMBL" id="UINC01161637">
    <property type="protein sequence ID" value="SVD60945.1"/>
    <property type="molecule type" value="Genomic_DNA"/>
</dbReference>
<dbReference type="InterPro" id="IPR011051">
    <property type="entry name" value="RmlC_Cupin_sf"/>
</dbReference>
<dbReference type="AlphaFoldDB" id="A0A382WRA9"/>
<proteinExistence type="predicted"/>
<reference evidence="1" key="1">
    <citation type="submission" date="2018-05" db="EMBL/GenBank/DDBJ databases">
        <authorList>
            <person name="Lanie J.A."/>
            <person name="Ng W.-L."/>
            <person name="Kazmierczak K.M."/>
            <person name="Andrzejewski T.M."/>
            <person name="Davidsen T.M."/>
            <person name="Wayne K.J."/>
            <person name="Tettelin H."/>
            <person name="Glass J.I."/>
            <person name="Rusch D."/>
            <person name="Podicherti R."/>
            <person name="Tsui H.-C.T."/>
            <person name="Winkler M.E."/>
        </authorList>
    </citation>
    <scope>NUCLEOTIDE SEQUENCE</scope>
</reference>
<organism evidence="1">
    <name type="scientific">marine metagenome</name>
    <dbReference type="NCBI Taxonomy" id="408172"/>
    <lineage>
        <taxon>unclassified sequences</taxon>
        <taxon>metagenomes</taxon>
        <taxon>ecological metagenomes</taxon>
    </lineage>
</organism>
<gene>
    <name evidence="1" type="ORF">METZ01_LOCUS413799</name>
</gene>
<accession>A0A382WRA9</accession>
<name>A0A382WRA9_9ZZZZ</name>
<feature type="non-terminal residue" evidence="1">
    <location>
        <position position="145"/>
    </location>
</feature>
<evidence type="ECO:0000313" key="1">
    <source>
        <dbReference type="EMBL" id="SVD60945.1"/>
    </source>
</evidence>
<evidence type="ECO:0008006" key="2">
    <source>
        <dbReference type="Google" id="ProtNLM"/>
    </source>
</evidence>
<dbReference type="SUPFAM" id="SSF51182">
    <property type="entry name" value="RmlC-like cupins"/>
    <property type="match status" value="1"/>
</dbReference>
<feature type="non-terminal residue" evidence="1">
    <location>
        <position position="1"/>
    </location>
</feature>
<protein>
    <recommendedName>
        <fullName evidence="2">Cupin 2 conserved barrel domain-containing protein</fullName>
    </recommendedName>
</protein>
<sequence>VADSGFGLKFEQVSTIVHPVVQERAWGDLTECAAQPLYGIYRIRLGPNGAQPLQFWMRGEGVYYVEEGEVVVRSRDLLGAPTAVRIPLRGVLDAPPGMVHGLCSRDGATIYMFTSEPLPEPVRVETLEEADTGGQAALSAPVEVV</sequence>